<dbReference type="InterPro" id="IPR020459">
    <property type="entry name" value="AMP-binding"/>
</dbReference>
<accession>A0ABY6ZNI8</accession>
<dbReference type="InterPro" id="IPR045851">
    <property type="entry name" value="AMP-bd_C_sf"/>
</dbReference>
<dbReference type="InterPro" id="IPR042099">
    <property type="entry name" value="ANL_N_sf"/>
</dbReference>
<dbReference type="InterPro" id="IPR025110">
    <property type="entry name" value="AMP-bd_C"/>
</dbReference>
<gene>
    <name evidence="5" type="ORF">NZD89_14005</name>
</gene>
<dbReference type="InterPro" id="IPR020845">
    <property type="entry name" value="AMP-binding_CS"/>
</dbReference>
<dbReference type="PANTHER" id="PTHR43201">
    <property type="entry name" value="ACYL-COA SYNTHETASE"/>
    <property type="match status" value="1"/>
</dbReference>
<organism evidence="5 6">
    <name type="scientific">Alicyclobacillus fastidiosus</name>
    <dbReference type="NCBI Taxonomy" id="392011"/>
    <lineage>
        <taxon>Bacteria</taxon>
        <taxon>Bacillati</taxon>
        <taxon>Bacillota</taxon>
        <taxon>Bacilli</taxon>
        <taxon>Bacillales</taxon>
        <taxon>Alicyclobacillaceae</taxon>
        <taxon>Alicyclobacillus</taxon>
    </lineage>
</organism>
<keyword evidence="2" id="KW-0436">Ligase</keyword>
<dbReference type="RefSeq" id="WP_268008297.1">
    <property type="nucleotide sequence ID" value="NZ_CP104067.1"/>
</dbReference>
<protein>
    <submittedName>
        <fullName evidence="5">AMP-binding protein</fullName>
    </submittedName>
</protein>
<dbReference type="EMBL" id="CP104067">
    <property type="protein sequence ID" value="WAH44401.1"/>
    <property type="molecule type" value="Genomic_DNA"/>
</dbReference>
<keyword evidence="6" id="KW-1185">Reference proteome</keyword>
<reference evidence="5" key="1">
    <citation type="submission" date="2022-08" db="EMBL/GenBank/DDBJ databases">
        <title>Alicyclobacillus fastidiosus DSM 17978, complete genome.</title>
        <authorList>
            <person name="Wang Q."/>
            <person name="Cai R."/>
            <person name="Wang Z."/>
        </authorList>
    </citation>
    <scope>NUCLEOTIDE SEQUENCE</scope>
    <source>
        <strain evidence="5">DSM 17978</strain>
    </source>
</reference>
<comment type="similarity">
    <text evidence="1">Belongs to the ATP-dependent AMP-binding enzyme family.</text>
</comment>
<dbReference type="PANTHER" id="PTHR43201:SF5">
    <property type="entry name" value="MEDIUM-CHAIN ACYL-COA LIGASE ACSF2, MITOCHONDRIAL"/>
    <property type="match status" value="1"/>
</dbReference>
<dbReference type="PRINTS" id="PR00154">
    <property type="entry name" value="AMPBINDING"/>
</dbReference>
<dbReference type="Gene3D" id="3.30.300.30">
    <property type="match status" value="1"/>
</dbReference>
<evidence type="ECO:0000259" key="3">
    <source>
        <dbReference type="Pfam" id="PF00501"/>
    </source>
</evidence>
<evidence type="ECO:0000256" key="2">
    <source>
        <dbReference type="ARBA" id="ARBA00022598"/>
    </source>
</evidence>
<sequence>MYAWGNEIERDIITETVNGLSIPTYESRPVNLPNTLQTSALLHPERVALVCGDTRITYEDFYRRVLTIATYLHDECNFQRGERIAIILKNTAEFCIMTYAALFAGLIVVPISTKLRPNEMAVLLNDAKVNGIVIDSDEQAQALSALLIIKARFFYQSSVMSNFGVEYQDFSPLPQLSTHDPAFIMYTSGTTGNPKGVVLSHFNAIHGAINYERCYGLTSADKTIIAVPIFHGTGLMAQLVTFVYLGGTIVLLETFNAHQMLELSEKEQITHTICVPTIYNLLMQVPNYSNYNLTYRVLGTGGAPISQKLFQNIKNWLPNAELLNTYGLTEATSPALMTPKEMARHKIGSIGIASPVIECRIIDIDEGGPVKTGQPGEILLKGALITSGYWNNETATRETIVDGWLHTGDVGWMDDDGFVYLCDRIKNMINRGGEKIYSIEVEDVISSHPEVLEVAAVGVADELYGEVVKAVVIPVHGNTLKAEDIISWASERLAKFKVPRFVEFRDSLPRNAAGKVVKSSLRE</sequence>
<feature type="domain" description="AMP-dependent synthetase/ligase" evidence="3">
    <location>
        <begin position="37"/>
        <end position="390"/>
    </location>
</feature>
<proteinExistence type="inferred from homology"/>
<dbReference type="PROSITE" id="PS00455">
    <property type="entry name" value="AMP_BINDING"/>
    <property type="match status" value="1"/>
</dbReference>
<dbReference type="Pfam" id="PF00501">
    <property type="entry name" value="AMP-binding"/>
    <property type="match status" value="1"/>
</dbReference>
<dbReference type="Gene3D" id="3.40.50.12780">
    <property type="entry name" value="N-terminal domain of ligase-like"/>
    <property type="match status" value="1"/>
</dbReference>
<evidence type="ECO:0000313" key="5">
    <source>
        <dbReference type="EMBL" id="WAH44401.1"/>
    </source>
</evidence>
<evidence type="ECO:0000313" key="6">
    <source>
        <dbReference type="Proteomes" id="UP001164761"/>
    </source>
</evidence>
<evidence type="ECO:0000256" key="1">
    <source>
        <dbReference type="ARBA" id="ARBA00006432"/>
    </source>
</evidence>
<feature type="domain" description="AMP-binding enzyme C-terminal" evidence="4">
    <location>
        <begin position="440"/>
        <end position="515"/>
    </location>
</feature>
<dbReference type="InterPro" id="IPR000873">
    <property type="entry name" value="AMP-dep_synth/lig_dom"/>
</dbReference>
<dbReference type="Proteomes" id="UP001164761">
    <property type="component" value="Chromosome"/>
</dbReference>
<dbReference type="Pfam" id="PF13193">
    <property type="entry name" value="AMP-binding_C"/>
    <property type="match status" value="1"/>
</dbReference>
<name>A0ABY6ZNI8_9BACL</name>
<evidence type="ECO:0000259" key="4">
    <source>
        <dbReference type="Pfam" id="PF13193"/>
    </source>
</evidence>
<dbReference type="SUPFAM" id="SSF56801">
    <property type="entry name" value="Acetyl-CoA synthetase-like"/>
    <property type="match status" value="1"/>
</dbReference>